<evidence type="ECO:0000256" key="3">
    <source>
        <dbReference type="ARBA" id="ARBA00022536"/>
    </source>
</evidence>
<keyword evidence="14" id="KW-1185">Reference proteome</keyword>
<sequence>MIVDFLLDDVVCDGAESNLAECNHSPWGTHNCGTHEHFYVECNDVNECQTDNGGCSHTCVNTIGSFYCECPDHFYLTDNNRDCIADVNECQTDNGGCSHTCINTLGSFYCECPDHFYLSDNNRDCIDVNECQTANGGCSHTCVNTPGSFYCECPDHFYLSDNNRDCIDVNECVEENGGCSHNCVNTEGSYHCECPEYLYLSDNETCSANGTTIDCSSSHGMKVTLDKRTLFFLPDQLTLLDTQCVSSSNSTHVWLQTDYDKCSTSQRTVDDTVVFSNTILSSDDVAAGSVMFYDLIYIPFKCVFAATSNVTQVTTQVPRLIMRLEDQGSLQGR</sequence>
<dbReference type="SMART" id="SM00181">
    <property type="entry name" value="EGF"/>
    <property type="match status" value="4"/>
</dbReference>
<evidence type="ECO:0000256" key="4">
    <source>
        <dbReference type="ARBA" id="ARBA00022729"/>
    </source>
</evidence>
<dbReference type="InterPro" id="IPR001507">
    <property type="entry name" value="ZP_dom"/>
</dbReference>
<feature type="domain" description="SRCR" evidence="11">
    <location>
        <begin position="1"/>
        <end position="43"/>
    </location>
</feature>
<proteinExistence type="predicted"/>
<dbReference type="GO" id="GO:0016020">
    <property type="term" value="C:membrane"/>
    <property type="evidence" value="ECO:0007669"/>
    <property type="project" value="InterPro"/>
</dbReference>
<dbReference type="PROSITE" id="PS51034">
    <property type="entry name" value="ZP_2"/>
    <property type="match status" value="1"/>
</dbReference>
<evidence type="ECO:0000259" key="11">
    <source>
        <dbReference type="PROSITE" id="PS50287"/>
    </source>
</evidence>
<protein>
    <submittedName>
        <fullName evidence="13">Uncharacterized protein</fullName>
    </submittedName>
</protein>
<evidence type="ECO:0000256" key="5">
    <source>
        <dbReference type="ARBA" id="ARBA00022737"/>
    </source>
</evidence>
<dbReference type="SUPFAM" id="SSF56487">
    <property type="entry name" value="SRCR-like"/>
    <property type="match status" value="1"/>
</dbReference>
<dbReference type="InterPro" id="IPR000742">
    <property type="entry name" value="EGF"/>
</dbReference>
<keyword evidence="3 8" id="KW-0245">EGF-like domain</keyword>
<comment type="caution">
    <text evidence="13">The sequence shown here is derived from an EMBL/GenBank/DDBJ whole genome shotgun (WGS) entry which is preliminary data.</text>
</comment>
<dbReference type="PROSITE" id="PS00010">
    <property type="entry name" value="ASX_HYDROXYL"/>
    <property type="match status" value="3"/>
</dbReference>
<dbReference type="Pfam" id="PF00530">
    <property type="entry name" value="SRCR"/>
    <property type="match status" value="1"/>
</dbReference>
<feature type="domain" description="ZP" evidence="12">
    <location>
        <begin position="214"/>
        <end position="333"/>
    </location>
</feature>
<dbReference type="AlphaFoldDB" id="A0A7J7KIC1"/>
<feature type="domain" description="EGF-like" evidence="10">
    <location>
        <begin position="44"/>
        <end position="84"/>
    </location>
</feature>
<reference evidence="13" key="1">
    <citation type="submission" date="2020-06" db="EMBL/GenBank/DDBJ databases">
        <title>Draft genome of Bugula neritina, a colonial animal packing powerful symbionts and potential medicines.</title>
        <authorList>
            <person name="Rayko M."/>
        </authorList>
    </citation>
    <scope>NUCLEOTIDE SEQUENCE [LARGE SCALE GENOMIC DNA]</scope>
    <source>
        <strain evidence="13">Kwan_BN1</strain>
    </source>
</reference>
<evidence type="ECO:0000256" key="9">
    <source>
        <dbReference type="PROSITE-ProRule" id="PRU00196"/>
    </source>
</evidence>
<dbReference type="Gene3D" id="3.10.250.10">
    <property type="entry name" value="SRCR-like domain"/>
    <property type="match status" value="1"/>
</dbReference>
<evidence type="ECO:0000256" key="7">
    <source>
        <dbReference type="ARBA" id="ARBA00023180"/>
    </source>
</evidence>
<dbReference type="CDD" id="cd00054">
    <property type="entry name" value="EGF_CA"/>
    <property type="match status" value="2"/>
</dbReference>
<keyword evidence="4" id="KW-0732">Signal</keyword>
<comment type="caution">
    <text evidence="9">Lacks conserved residue(s) required for the propagation of feature annotation.</text>
</comment>
<gene>
    <name evidence="13" type="ORF">EB796_003719</name>
</gene>
<dbReference type="InterPro" id="IPR009030">
    <property type="entry name" value="Growth_fac_rcpt_cys_sf"/>
</dbReference>
<dbReference type="InterPro" id="IPR000152">
    <property type="entry name" value="EGF-type_Asp/Asn_hydroxyl_site"/>
</dbReference>
<dbReference type="FunFam" id="2.10.25.10:FF:000240">
    <property type="entry name" value="Vitamin K-dependent protein S"/>
    <property type="match status" value="2"/>
</dbReference>
<evidence type="ECO:0000313" key="13">
    <source>
        <dbReference type="EMBL" id="KAF6037967.1"/>
    </source>
</evidence>
<evidence type="ECO:0000256" key="6">
    <source>
        <dbReference type="ARBA" id="ARBA00023157"/>
    </source>
</evidence>
<accession>A0A7J7KIC1</accession>
<comment type="subcellular location">
    <subcellularLocation>
        <location evidence="1">Secreted</location>
    </subcellularLocation>
</comment>
<evidence type="ECO:0000259" key="12">
    <source>
        <dbReference type="PROSITE" id="PS51034"/>
    </source>
</evidence>
<dbReference type="SUPFAM" id="SSF57184">
    <property type="entry name" value="Growth factor receptor domain"/>
    <property type="match status" value="1"/>
</dbReference>
<keyword evidence="7" id="KW-0325">Glycoprotein</keyword>
<keyword evidence="5" id="KW-0677">Repeat</keyword>
<dbReference type="PROSITE" id="PS01187">
    <property type="entry name" value="EGF_CA"/>
    <property type="match status" value="2"/>
</dbReference>
<dbReference type="EMBL" id="VXIV02000492">
    <property type="protein sequence ID" value="KAF6037967.1"/>
    <property type="molecule type" value="Genomic_DNA"/>
</dbReference>
<evidence type="ECO:0000256" key="2">
    <source>
        <dbReference type="ARBA" id="ARBA00022525"/>
    </source>
</evidence>
<dbReference type="Gene3D" id="2.60.40.3210">
    <property type="entry name" value="Zona pellucida, ZP-N domain"/>
    <property type="match status" value="1"/>
</dbReference>
<keyword evidence="2" id="KW-0964">Secreted</keyword>
<evidence type="ECO:0000256" key="8">
    <source>
        <dbReference type="PROSITE-ProRule" id="PRU00076"/>
    </source>
</evidence>
<dbReference type="OrthoDB" id="6286622at2759"/>
<organism evidence="13 14">
    <name type="scientific">Bugula neritina</name>
    <name type="common">Brown bryozoan</name>
    <name type="synonym">Sertularia neritina</name>
    <dbReference type="NCBI Taxonomy" id="10212"/>
    <lineage>
        <taxon>Eukaryota</taxon>
        <taxon>Metazoa</taxon>
        <taxon>Spiralia</taxon>
        <taxon>Lophotrochozoa</taxon>
        <taxon>Bryozoa</taxon>
        <taxon>Gymnolaemata</taxon>
        <taxon>Cheilostomatida</taxon>
        <taxon>Flustrina</taxon>
        <taxon>Buguloidea</taxon>
        <taxon>Bugulidae</taxon>
        <taxon>Bugula</taxon>
    </lineage>
</organism>
<dbReference type="SMART" id="SM00179">
    <property type="entry name" value="EGF_CA"/>
    <property type="match status" value="4"/>
</dbReference>
<dbReference type="PANTHER" id="PTHR47333">
    <property type="entry name" value="VON WILLEBRAND FACTOR C AND EGF DOMAIN-CONTAINING PROTEIN"/>
    <property type="match status" value="1"/>
</dbReference>
<dbReference type="InterPro" id="IPR018097">
    <property type="entry name" value="EGF_Ca-bd_CS"/>
</dbReference>
<dbReference type="InterPro" id="IPR001190">
    <property type="entry name" value="SRCR"/>
</dbReference>
<feature type="domain" description="EGF-like" evidence="10">
    <location>
        <begin position="127"/>
        <end position="167"/>
    </location>
</feature>
<dbReference type="GO" id="GO:0005509">
    <property type="term" value="F:calcium ion binding"/>
    <property type="evidence" value="ECO:0007669"/>
    <property type="project" value="InterPro"/>
</dbReference>
<dbReference type="PROSITE" id="PS50287">
    <property type="entry name" value="SRCR_2"/>
    <property type="match status" value="1"/>
</dbReference>
<dbReference type="FunFam" id="2.10.25.10:FF:000005">
    <property type="entry name" value="Fibrillin 2"/>
    <property type="match status" value="1"/>
</dbReference>
<dbReference type="Gene3D" id="2.10.25.10">
    <property type="entry name" value="Laminin"/>
    <property type="match status" value="4"/>
</dbReference>
<dbReference type="Proteomes" id="UP000593567">
    <property type="component" value="Unassembled WGS sequence"/>
</dbReference>
<evidence type="ECO:0000313" key="14">
    <source>
        <dbReference type="Proteomes" id="UP000593567"/>
    </source>
</evidence>
<evidence type="ECO:0000256" key="1">
    <source>
        <dbReference type="ARBA" id="ARBA00004613"/>
    </source>
</evidence>
<dbReference type="PANTHER" id="PTHR47333:SF4">
    <property type="entry name" value="EGF-LIKE DOMAIN-CONTAINING PROTEIN"/>
    <property type="match status" value="1"/>
</dbReference>
<name>A0A7J7KIC1_BUGNE</name>
<dbReference type="SUPFAM" id="SSF57196">
    <property type="entry name" value="EGF/Laminin"/>
    <property type="match status" value="1"/>
</dbReference>
<feature type="domain" description="EGF-like" evidence="10">
    <location>
        <begin position="86"/>
        <end position="126"/>
    </location>
</feature>
<dbReference type="GO" id="GO:0005576">
    <property type="term" value="C:extracellular region"/>
    <property type="evidence" value="ECO:0007669"/>
    <property type="project" value="UniProtKB-SubCell"/>
</dbReference>
<dbReference type="InterPro" id="IPR036772">
    <property type="entry name" value="SRCR-like_dom_sf"/>
</dbReference>
<dbReference type="InterPro" id="IPR052080">
    <property type="entry name" value="vWF_C/EGF_Fibrillin"/>
</dbReference>
<dbReference type="PROSITE" id="PS50026">
    <property type="entry name" value="EGF_3"/>
    <property type="match status" value="3"/>
</dbReference>
<keyword evidence="6 9" id="KW-1015">Disulfide bond</keyword>
<dbReference type="Pfam" id="PF14670">
    <property type="entry name" value="FXa_inhibition"/>
    <property type="match status" value="4"/>
</dbReference>
<feature type="disulfide bond" evidence="9">
    <location>
        <begin position="12"/>
        <end position="22"/>
    </location>
</feature>
<dbReference type="InterPro" id="IPR001881">
    <property type="entry name" value="EGF-like_Ca-bd_dom"/>
</dbReference>
<evidence type="ECO:0000259" key="10">
    <source>
        <dbReference type="PROSITE" id="PS50026"/>
    </source>
</evidence>